<evidence type="ECO:0000256" key="1">
    <source>
        <dbReference type="SAM" id="MobiDB-lite"/>
    </source>
</evidence>
<reference evidence="3" key="1">
    <citation type="journal article" date="2015" name="Nat. Plants">
        <title>Genome expansion of Arabis alpina linked with retrotransposition and reduced symmetric DNA methylation.</title>
        <authorList>
            <person name="Willing E.M."/>
            <person name="Rawat V."/>
            <person name="Mandakova T."/>
            <person name="Maumus F."/>
            <person name="James G.V."/>
            <person name="Nordstroem K.J."/>
            <person name="Becker C."/>
            <person name="Warthmann N."/>
            <person name="Chica C."/>
            <person name="Szarzynska B."/>
            <person name="Zytnicki M."/>
            <person name="Albani M.C."/>
            <person name="Kiefer C."/>
            <person name="Bergonzi S."/>
            <person name="Castaings L."/>
            <person name="Mateos J.L."/>
            <person name="Berns M.C."/>
            <person name="Bujdoso N."/>
            <person name="Piofczyk T."/>
            <person name="de Lorenzo L."/>
            <person name="Barrero-Sicilia C."/>
            <person name="Mateos I."/>
            <person name="Piednoel M."/>
            <person name="Hagmann J."/>
            <person name="Chen-Min-Tao R."/>
            <person name="Iglesias-Fernandez R."/>
            <person name="Schuster S.C."/>
            <person name="Alonso-Blanco C."/>
            <person name="Roudier F."/>
            <person name="Carbonero P."/>
            <person name="Paz-Ares J."/>
            <person name="Davis S.J."/>
            <person name="Pecinka A."/>
            <person name="Quesneville H."/>
            <person name="Colot V."/>
            <person name="Lysak M.A."/>
            <person name="Weigel D."/>
            <person name="Coupland G."/>
            <person name="Schneeberger K."/>
        </authorList>
    </citation>
    <scope>NUCLEOTIDE SEQUENCE [LARGE SCALE GENOMIC DNA]</scope>
    <source>
        <strain evidence="3">cv. Pajares</strain>
    </source>
</reference>
<gene>
    <name evidence="2" type="ORF">AALP_AAs63008U000100</name>
</gene>
<accession>A0A087FXY5</accession>
<feature type="region of interest" description="Disordered" evidence="1">
    <location>
        <begin position="31"/>
        <end position="129"/>
    </location>
</feature>
<feature type="compositionally biased region" description="Basic and acidic residues" evidence="1">
    <location>
        <begin position="116"/>
        <end position="129"/>
    </location>
</feature>
<organism evidence="2 3">
    <name type="scientific">Arabis alpina</name>
    <name type="common">Alpine rock-cress</name>
    <dbReference type="NCBI Taxonomy" id="50452"/>
    <lineage>
        <taxon>Eukaryota</taxon>
        <taxon>Viridiplantae</taxon>
        <taxon>Streptophyta</taxon>
        <taxon>Embryophyta</taxon>
        <taxon>Tracheophyta</taxon>
        <taxon>Spermatophyta</taxon>
        <taxon>Magnoliopsida</taxon>
        <taxon>eudicotyledons</taxon>
        <taxon>Gunneridae</taxon>
        <taxon>Pentapetalae</taxon>
        <taxon>rosids</taxon>
        <taxon>malvids</taxon>
        <taxon>Brassicales</taxon>
        <taxon>Brassicaceae</taxon>
        <taxon>Arabideae</taxon>
        <taxon>Arabis</taxon>
    </lineage>
</organism>
<dbReference type="EMBL" id="KL988720">
    <property type="protein sequence ID" value="KFK22487.1"/>
    <property type="molecule type" value="Genomic_DNA"/>
</dbReference>
<keyword evidence="3" id="KW-1185">Reference proteome</keyword>
<feature type="compositionally biased region" description="Polar residues" evidence="1">
    <location>
        <begin position="55"/>
        <end position="65"/>
    </location>
</feature>
<evidence type="ECO:0000313" key="3">
    <source>
        <dbReference type="Proteomes" id="UP000029120"/>
    </source>
</evidence>
<sequence>MRGATPGIHAFTIPSISIRSRKSRRLSEVFNRSDAEVKADPSAVVVIQDSEDNTEGVSLPNQEETPTVKGGSQKISSATNAANMQRAKDASAWGSVPDELNEPKGSGDASRSKGKGKVDPIDKKVEKKRIATKAKADLEAGRIPTFQIGGTCEVLSSEAPVAQSLGVIPPVSLLVNSDSATIPPYPAVQTPVNVSQTPLPRAPSLTPLPTLALELSSESSLSN</sequence>
<feature type="compositionally biased region" description="Polar residues" evidence="1">
    <location>
        <begin position="73"/>
        <end position="83"/>
    </location>
</feature>
<proteinExistence type="predicted"/>
<dbReference type="Proteomes" id="UP000029120">
    <property type="component" value="Unassembled WGS sequence"/>
</dbReference>
<name>A0A087FXY5_ARAAL</name>
<dbReference type="AlphaFoldDB" id="A0A087FXY5"/>
<dbReference type="Gramene" id="KFK22487">
    <property type="protein sequence ID" value="KFK22487"/>
    <property type="gene ID" value="AALP_AAs63008U000100"/>
</dbReference>
<evidence type="ECO:0000313" key="2">
    <source>
        <dbReference type="EMBL" id="KFK22487.1"/>
    </source>
</evidence>
<protein>
    <submittedName>
        <fullName evidence="2">Uncharacterized protein</fullName>
    </submittedName>
</protein>